<dbReference type="EC" id="2.7.1.180" evidence="1 10"/>
<feature type="binding site" evidence="11">
    <location>
        <position position="305"/>
    </location>
    <ligand>
        <name>Mg(2+)</name>
        <dbReference type="ChEBI" id="CHEBI:18420"/>
    </ligand>
</feature>
<proteinExistence type="inferred from homology"/>
<dbReference type="PANTHER" id="PTHR30040:SF2">
    <property type="entry name" value="FAD:PROTEIN FMN TRANSFERASE"/>
    <property type="match status" value="1"/>
</dbReference>
<feature type="binding site" evidence="11">
    <location>
        <position position="191"/>
    </location>
    <ligand>
        <name>Mg(2+)</name>
        <dbReference type="ChEBI" id="CHEBI:18420"/>
    </ligand>
</feature>
<dbReference type="Gene3D" id="3.10.520.10">
    <property type="entry name" value="ApbE-like domains"/>
    <property type="match status" value="1"/>
</dbReference>
<dbReference type="InterPro" id="IPR024932">
    <property type="entry name" value="ApbE"/>
</dbReference>
<protein>
    <recommendedName>
        <fullName evidence="2 10">FAD:protein FMN transferase</fullName>
        <ecNumber evidence="1 10">2.7.1.180</ecNumber>
    </recommendedName>
    <alternativeName>
        <fullName evidence="8 10">Flavin transferase</fullName>
    </alternativeName>
</protein>
<keyword evidence="14" id="KW-1185">Reference proteome</keyword>
<dbReference type="EMBL" id="WTYT01000002">
    <property type="protein sequence ID" value="MXO64962.1"/>
    <property type="molecule type" value="Genomic_DNA"/>
</dbReference>
<keyword evidence="7 10" id="KW-0460">Magnesium</keyword>
<comment type="cofactor">
    <cofactor evidence="11">
        <name>Mg(2+)</name>
        <dbReference type="ChEBI" id="CHEBI:18420"/>
    </cofactor>
    <cofactor evidence="11">
        <name>Mn(2+)</name>
        <dbReference type="ChEBI" id="CHEBI:29035"/>
    </cofactor>
    <text evidence="11">Magnesium. Can also use manganese.</text>
</comment>
<evidence type="ECO:0000256" key="2">
    <source>
        <dbReference type="ARBA" id="ARBA00016337"/>
    </source>
</evidence>
<organism evidence="13 14">
    <name type="scientific">Altericroceibacterium endophyticum</name>
    <dbReference type="NCBI Taxonomy" id="1808508"/>
    <lineage>
        <taxon>Bacteria</taxon>
        <taxon>Pseudomonadati</taxon>
        <taxon>Pseudomonadota</taxon>
        <taxon>Alphaproteobacteria</taxon>
        <taxon>Sphingomonadales</taxon>
        <taxon>Erythrobacteraceae</taxon>
        <taxon>Altericroceibacterium</taxon>
    </lineage>
</organism>
<dbReference type="SUPFAM" id="SSF143631">
    <property type="entry name" value="ApbE-like"/>
    <property type="match status" value="1"/>
</dbReference>
<comment type="similarity">
    <text evidence="10">Belongs to the ApbE family.</text>
</comment>
<keyword evidence="3 10" id="KW-0285">Flavoprotein</keyword>
<evidence type="ECO:0000256" key="5">
    <source>
        <dbReference type="ARBA" id="ARBA00022723"/>
    </source>
</evidence>
<evidence type="ECO:0000256" key="7">
    <source>
        <dbReference type="ARBA" id="ARBA00022842"/>
    </source>
</evidence>
<comment type="caution">
    <text evidence="13">The sequence shown here is derived from an EMBL/GenBank/DDBJ whole genome shotgun (WGS) entry which is preliminary data.</text>
</comment>
<evidence type="ECO:0000256" key="1">
    <source>
        <dbReference type="ARBA" id="ARBA00011955"/>
    </source>
</evidence>
<dbReference type="Pfam" id="PF02424">
    <property type="entry name" value="ApbE"/>
    <property type="match status" value="1"/>
</dbReference>
<feature type="binding site" evidence="11">
    <location>
        <position position="309"/>
    </location>
    <ligand>
        <name>Mg(2+)</name>
        <dbReference type="ChEBI" id="CHEBI:18420"/>
    </ligand>
</feature>
<evidence type="ECO:0000256" key="3">
    <source>
        <dbReference type="ARBA" id="ARBA00022630"/>
    </source>
</evidence>
<evidence type="ECO:0000313" key="13">
    <source>
        <dbReference type="EMBL" id="MXO64962.1"/>
    </source>
</evidence>
<accession>A0A6I4T3W9</accession>
<evidence type="ECO:0000256" key="9">
    <source>
        <dbReference type="ARBA" id="ARBA00048540"/>
    </source>
</evidence>
<dbReference type="AlphaFoldDB" id="A0A6I4T3W9"/>
<comment type="catalytic activity">
    <reaction evidence="9 10">
        <text>L-threonyl-[protein] + FAD = FMN-L-threonyl-[protein] + AMP + H(+)</text>
        <dbReference type="Rhea" id="RHEA:36847"/>
        <dbReference type="Rhea" id="RHEA-COMP:11060"/>
        <dbReference type="Rhea" id="RHEA-COMP:11061"/>
        <dbReference type="ChEBI" id="CHEBI:15378"/>
        <dbReference type="ChEBI" id="CHEBI:30013"/>
        <dbReference type="ChEBI" id="CHEBI:57692"/>
        <dbReference type="ChEBI" id="CHEBI:74257"/>
        <dbReference type="ChEBI" id="CHEBI:456215"/>
        <dbReference type="EC" id="2.7.1.180"/>
    </reaction>
</comment>
<evidence type="ECO:0000313" key="14">
    <source>
        <dbReference type="Proteomes" id="UP000438476"/>
    </source>
</evidence>
<evidence type="ECO:0000256" key="4">
    <source>
        <dbReference type="ARBA" id="ARBA00022679"/>
    </source>
</evidence>
<evidence type="ECO:0000256" key="8">
    <source>
        <dbReference type="ARBA" id="ARBA00031306"/>
    </source>
</evidence>
<dbReference type="OrthoDB" id="9778595at2"/>
<feature type="compositionally biased region" description="Low complexity" evidence="12">
    <location>
        <begin position="1"/>
        <end position="15"/>
    </location>
</feature>
<evidence type="ECO:0000256" key="12">
    <source>
        <dbReference type="SAM" id="MobiDB-lite"/>
    </source>
</evidence>
<keyword evidence="4 10" id="KW-0808">Transferase</keyword>
<evidence type="ECO:0000256" key="10">
    <source>
        <dbReference type="PIRNR" id="PIRNR006268"/>
    </source>
</evidence>
<keyword evidence="6 10" id="KW-0274">FAD</keyword>
<feature type="region of interest" description="Disordered" evidence="12">
    <location>
        <begin position="1"/>
        <end position="21"/>
    </location>
</feature>
<dbReference type="GO" id="GO:0046872">
    <property type="term" value="F:metal ion binding"/>
    <property type="evidence" value="ECO:0007669"/>
    <property type="project" value="UniProtKB-UniRule"/>
</dbReference>
<sequence length="349" mass="36823">MNEPPSSGHPAGPSSDNVGEEAGELLLPPQLSPDNIIPLDDGTAVHWQGKTMGTGWVLQAVLPLTCNADVVRQAVEQSFACVIAQMSQWEPTSELSRFNAAAPGETIAISAEFREVLDCALMLAEASGGAFDPTLGEASNFWGFGASAQAAPGATLDHDPTCQSGHWHRLRSAYDENGLTQPGGLQLDLSGIAKGFAVDLTTSVLQKLGIHHELLEIGGEFRGSGVQQDGLPWWVDIEQPPASTSAHTRIGLTGWALATSGNYHRRRSNGAGESWSHTLDPETGRPLDDTVMSVSVLHPGCMQADALATILAVLGPQAGMQFARDHKIPARIVTQAGTASSPAWQAWCA</sequence>
<evidence type="ECO:0000256" key="11">
    <source>
        <dbReference type="PIRSR" id="PIRSR006268-2"/>
    </source>
</evidence>
<dbReference type="GO" id="GO:0016740">
    <property type="term" value="F:transferase activity"/>
    <property type="evidence" value="ECO:0007669"/>
    <property type="project" value="UniProtKB-UniRule"/>
</dbReference>
<gene>
    <name evidence="13" type="ORF">GRI91_04275</name>
</gene>
<dbReference type="PANTHER" id="PTHR30040">
    <property type="entry name" value="THIAMINE BIOSYNTHESIS LIPOPROTEIN APBE"/>
    <property type="match status" value="1"/>
</dbReference>
<dbReference type="InterPro" id="IPR003374">
    <property type="entry name" value="ApbE-like_sf"/>
</dbReference>
<dbReference type="PIRSF" id="PIRSF006268">
    <property type="entry name" value="ApbE"/>
    <property type="match status" value="1"/>
</dbReference>
<name>A0A6I4T3W9_9SPHN</name>
<reference evidence="13 14" key="1">
    <citation type="submission" date="2019-12" db="EMBL/GenBank/DDBJ databases">
        <title>Genomic-based taxomic classification of the family Erythrobacteraceae.</title>
        <authorList>
            <person name="Xu L."/>
        </authorList>
    </citation>
    <scope>NUCLEOTIDE SEQUENCE [LARGE SCALE GENOMIC DNA]</scope>
    <source>
        <strain evidence="13 14">LMG 29518</strain>
    </source>
</reference>
<keyword evidence="5 10" id="KW-0479">Metal-binding</keyword>
<evidence type="ECO:0000256" key="6">
    <source>
        <dbReference type="ARBA" id="ARBA00022827"/>
    </source>
</evidence>
<dbReference type="Proteomes" id="UP000438476">
    <property type="component" value="Unassembled WGS sequence"/>
</dbReference>
<dbReference type="RefSeq" id="WP_160735418.1">
    <property type="nucleotide sequence ID" value="NZ_WTYT01000002.1"/>
</dbReference>